<dbReference type="PANTHER" id="PTHR43235">
    <property type="entry name" value="GLUTAMINE AMIDOTRANSFERASE PB2B2.05-RELATED"/>
    <property type="match status" value="1"/>
</dbReference>
<reference evidence="1" key="1">
    <citation type="submission" date="2022-10" db="EMBL/GenBank/DDBJ databases">
        <title>Roseovarius pelagicus sp. nov., isolated from Arctic seawater.</title>
        <authorList>
            <person name="Hong Y.W."/>
            <person name="Hwang C.Y."/>
        </authorList>
    </citation>
    <scope>NUCLEOTIDE SEQUENCE</scope>
    <source>
        <strain evidence="1">HL-MP18</strain>
    </source>
</reference>
<dbReference type="InterPro" id="IPR029062">
    <property type="entry name" value="Class_I_gatase-like"/>
</dbReference>
<dbReference type="Proteomes" id="UP001064087">
    <property type="component" value="Chromosome"/>
</dbReference>
<dbReference type="PANTHER" id="PTHR43235:SF1">
    <property type="entry name" value="GLUTAMINE AMIDOTRANSFERASE PB2B2.05-RELATED"/>
    <property type="match status" value="1"/>
</dbReference>
<dbReference type="PROSITE" id="PS51273">
    <property type="entry name" value="GATASE_TYPE_1"/>
    <property type="match status" value="1"/>
</dbReference>
<organism evidence="1 2">
    <name type="scientific">Roseovarius pelagicus</name>
    <dbReference type="NCBI Taxonomy" id="2980108"/>
    <lineage>
        <taxon>Bacteria</taxon>
        <taxon>Pseudomonadati</taxon>
        <taxon>Pseudomonadota</taxon>
        <taxon>Alphaproteobacteria</taxon>
        <taxon>Rhodobacterales</taxon>
        <taxon>Roseobacteraceae</taxon>
        <taxon>Roseovarius</taxon>
    </lineage>
</organism>
<evidence type="ECO:0000313" key="2">
    <source>
        <dbReference type="Proteomes" id="UP001064087"/>
    </source>
</evidence>
<dbReference type="RefSeq" id="WP_263048343.1">
    <property type="nucleotide sequence ID" value="NZ_CP106738.1"/>
</dbReference>
<dbReference type="SUPFAM" id="SSF52317">
    <property type="entry name" value="Class I glutamine amidotransferase-like"/>
    <property type="match status" value="1"/>
</dbReference>
<dbReference type="Gene3D" id="3.40.50.880">
    <property type="match status" value="1"/>
</dbReference>
<sequence length="239" mass="26564">MTKPPLIAVTSNFNSAKNEYYLLAPYVEAVSKAGGQPVMLPYCFDGDLVQYASRFDGVVFTGGTDFSPDYYGGQHHSEISEVLSNRDGFEFEFAKAVLKSDMPVLGICRGMQLINVLRGGTIFDHTLDQRPTSFDHRNGSQLGDAVHQVELLDGSNLRRICEVDNLWVNSVHHQAVDILGSGLHATALANDGIIEAFEDREYPFLMGIQWHPEHLPQDRRQGRIFDAFITASCDDASPR</sequence>
<evidence type="ECO:0000313" key="1">
    <source>
        <dbReference type="EMBL" id="UXX83883.1"/>
    </source>
</evidence>
<keyword evidence="2" id="KW-1185">Reference proteome</keyword>
<dbReference type="InterPro" id="IPR011697">
    <property type="entry name" value="Peptidase_C26"/>
</dbReference>
<keyword evidence="1" id="KW-0378">Hydrolase</keyword>
<accession>A0ABY6DF96</accession>
<dbReference type="InterPro" id="IPR044668">
    <property type="entry name" value="PuuD-like"/>
</dbReference>
<gene>
    <name evidence="1" type="ORF">N7U68_04280</name>
</gene>
<dbReference type="GO" id="GO:0016787">
    <property type="term" value="F:hydrolase activity"/>
    <property type="evidence" value="ECO:0007669"/>
    <property type="project" value="UniProtKB-KW"/>
</dbReference>
<proteinExistence type="predicted"/>
<dbReference type="EMBL" id="CP106738">
    <property type="protein sequence ID" value="UXX83883.1"/>
    <property type="molecule type" value="Genomic_DNA"/>
</dbReference>
<name>A0ABY6DF96_9RHOB</name>
<dbReference type="Pfam" id="PF07722">
    <property type="entry name" value="Peptidase_C26"/>
    <property type="match status" value="1"/>
</dbReference>
<dbReference type="CDD" id="cd01745">
    <property type="entry name" value="GATase1_2"/>
    <property type="match status" value="1"/>
</dbReference>
<protein>
    <submittedName>
        <fullName evidence="1">Gamma-glutamyl-gamma-aminobutyrate hydrolase family protein</fullName>
    </submittedName>
</protein>